<keyword evidence="1" id="KW-1133">Transmembrane helix</keyword>
<name>G0A9I8_COLFT</name>
<dbReference type="AlphaFoldDB" id="G0A9I8"/>
<dbReference type="RefSeq" id="WP_014006764.1">
    <property type="nucleotide sequence ID" value="NC_015856.1"/>
</dbReference>
<dbReference type="eggNOG" id="ENOG5033DVW">
    <property type="taxonomic scope" value="Bacteria"/>
</dbReference>
<reference evidence="2 3" key="1">
    <citation type="journal article" date="2004" name="Environ. Microbiol.">
        <title>Phylogeny-function analysis of (meta)genomic libraries: screening for expression of ribosomal RNA genes by large-insert library fluorescent in situ hybridization (LIL-FISH).</title>
        <authorList>
            <person name="Leveau J.H."/>
            <person name="Gerards S."/>
            <person name="de Boer W."/>
            <person name="van Veen J.A."/>
        </authorList>
    </citation>
    <scope>NUCLEOTIDE SEQUENCE [LARGE SCALE GENOMIC DNA]</scope>
    <source>
        <strain evidence="2 3">Ter331</strain>
    </source>
</reference>
<evidence type="ECO:0000313" key="3">
    <source>
        <dbReference type="Proteomes" id="UP000008392"/>
    </source>
</evidence>
<reference evidence="2 3" key="4">
    <citation type="journal article" date="2010" name="Environ. Microbiol.">
        <title>The bacterial genus Collimonas: mycophagy, weathering and other adaptive solutions to life in oligotrophic soil environments.</title>
        <authorList>
            <person name="Leveau J.H."/>
            <person name="Uroz S."/>
            <person name="de Boer W."/>
        </authorList>
    </citation>
    <scope>NUCLEOTIDE SEQUENCE [LARGE SCALE GENOMIC DNA]</scope>
    <source>
        <strain evidence="2 3">Ter331</strain>
    </source>
</reference>
<sequence length="117" mass="12740">MNGRHTHLQLSLYLIAAAVFLVGLLSAGLIYRAAAERESAALSYQVVGGSVYAVDPADSKAYRRDVELYGGTSGRLIADFNRWLSSLWHGKRLAYVLAIFSVGIAYICFSVARGQEP</sequence>
<proteinExistence type="predicted"/>
<feature type="transmembrane region" description="Helical" evidence="1">
    <location>
        <begin position="93"/>
        <end position="112"/>
    </location>
</feature>
<feature type="transmembrane region" description="Helical" evidence="1">
    <location>
        <begin position="12"/>
        <end position="34"/>
    </location>
</feature>
<dbReference type="Proteomes" id="UP000008392">
    <property type="component" value="Chromosome"/>
</dbReference>
<evidence type="ECO:0000256" key="1">
    <source>
        <dbReference type="SAM" id="Phobius"/>
    </source>
</evidence>
<dbReference type="STRING" id="1005048.CFU_2785"/>
<protein>
    <recommendedName>
        <fullName evidence="4">Transmembrane protein</fullName>
    </recommendedName>
</protein>
<dbReference type="KEGG" id="cfu:CFU_2785"/>
<evidence type="ECO:0000313" key="2">
    <source>
        <dbReference type="EMBL" id="AEK62611.1"/>
    </source>
</evidence>
<reference evidence="3" key="6">
    <citation type="submission" date="2011-05" db="EMBL/GenBank/DDBJ databases">
        <title>Complete sequence of Collimonas fungivorans Ter331.</title>
        <authorList>
            <person name="Leveau J.H."/>
        </authorList>
    </citation>
    <scope>NUCLEOTIDE SEQUENCE [LARGE SCALE GENOMIC DNA]</scope>
    <source>
        <strain evidence="3">Ter331</strain>
    </source>
</reference>
<keyword evidence="1" id="KW-0472">Membrane</keyword>
<gene>
    <name evidence="2" type="ordered locus">CFU_2785</name>
</gene>
<evidence type="ECO:0008006" key="4">
    <source>
        <dbReference type="Google" id="ProtNLM"/>
    </source>
</evidence>
<reference evidence="2 3" key="2">
    <citation type="journal article" date="2006" name="J. Microbiol. Methods">
        <title>Genomic flank-sequencing of plasposon insertion sites for rapid identification of functional genes.</title>
        <authorList>
            <person name="Leveau J.H."/>
            <person name="Gerards S."/>
            <person name="Fritsche K."/>
            <person name="Zondag G."/>
            <person name="van Veen J.A."/>
        </authorList>
    </citation>
    <scope>NUCLEOTIDE SEQUENCE [LARGE SCALE GENOMIC DNA]</scope>
    <source>
        <strain evidence="2 3">Ter331</strain>
    </source>
</reference>
<accession>G0A9I8</accession>
<dbReference type="HOGENOM" id="CLU_168818_0_0_4"/>
<keyword evidence="3" id="KW-1185">Reference proteome</keyword>
<reference evidence="2 3" key="5">
    <citation type="journal article" date="2011" name="ISME J.">
        <title>Dual transcriptional profiling of a bacterial/fungal confrontation: Collimonas fungivorans versus Aspergillus niger.</title>
        <authorList>
            <person name="Mela F."/>
            <person name="Fritsche K."/>
            <person name="de Boer W."/>
            <person name="van Veen J.A."/>
            <person name="de Graaff L.H."/>
            <person name="van den Berg M."/>
            <person name="Leveau J.H."/>
        </authorList>
    </citation>
    <scope>NUCLEOTIDE SEQUENCE [LARGE SCALE GENOMIC DNA]</scope>
    <source>
        <strain evidence="2 3">Ter331</strain>
    </source>
</reference>
<organism evidence="2 3">
    <name type="scientific">Collimonas fungivorans (strain Ter331)</name>
    <dbReference type="NCBI Taxonomy" id="1005048"/>
    <lineage>
        <taxon>Bacteria</taxon>
        <taxon>Pseudomonadati</taxon>
        <taxon>Pseudomonadota</taxon>
        <taxon>Betaproteobacteria</taxon>
        <taxon>Burkholderiales</taxon>
        <taxon>Oxalobacteraceae</taxon>
        <taxon>Collimonas</taxon>
    </lineage>
</organism>
<keyword evidence="1" id="KW-0812">Transmembrane</keyword>
<reference evidence="2 3" key="3">
    <citation type="journal article" date="2008" name="FEMS Microbiol. Ecol.">
        <title>Identification and characterization of genes underlying chitinolysis in Collimonas fungivorans Ter331.</title>
        <authorList>
            <person name="Fritsche K."/>
            <person name="de Boer W."/>
            <person name="Gerards S."/>
            <person name="van den Berg M."/>
            <person name="van Veen J.A."/>
            <person name="Leveau J.H."/>
        </authorList>
    </citation>
    <scope>NUCLEOTIDE SEQUENCE [LARGE SCALE GENOMIC DNA]</scope>
    <source>
        <strain evidence="2 3">Ter331</strain>
    </source>
</reference>
<dbReference type="EMBL" id="CP002745">
    <property type="protein sequence ID" value="AEK62611.1"/>
    <property type="molecule type" value="Genomic_DNA"/>
</dbReference>